<dbReference type="SMART" id="SM00072">
    <property type="entry name" value="GuKc"/>
    <property type="match status" value="1"/>
</dbReference>
<sequence length="268" mass="30259">MIPAPREDVGPQGACRGKGGMANRKGGRCRRVSGSEREEQRLPNAGTGLPASKIVPEPHWGLLIVLSGPSGVGKGTVSARLRERAPELIYSVSVTSRSPRPGEVEGVNYFFRSRETFLRMVAEDAFLEWAEYVNNLYGTPKDFVVQNLREGRDVLLEIEVQGALQVRERFPAGIFIFLVPPSWEELRRRISGRGTEADAEIAARLEKSWEELQMARHYDYIVVNDDVDRAADRILAIITAEHLRAERMLRRVEQWLVHEGERRPPFSS</sequence>
<name>A0A2T5G6D6_9BACL</name>
<dbReference type="Proteomes" id="UP000244016">
    <property type="component" value="Unassembled WGS sequence"/>
</dbReference>
<dbReference type="FunFam" id="3.30.63.10:FF:000002">
    <property type="entry name" value="Guanylate kinase 1"/>
    <property type="match status" value="1"/>
</dbReference>
<evidence type="ECO:0000256" key="9">
    <source>
        <dbReference type="ARBA" id="ARBA00022777"/>
    </source>
</evidence>
<evidence type="ECO:0000256" key="4">
    <source>
        <dbReference type="ARBA" id="ARBA00012961"/>
    </source>
</evidence>
<keyword evidence="9 13" id="KW-0418">Kinase</keyword>
<evidence type="ECO:0000313" key="17">
    <source>
        <dbReference type="Proteomes" id="UP000244016"/>
    </source>
</evidence>
<dbReference type="EC" id="2.7.4.8" evidence="4 13"/>
<evidence type="ECO:0000256" key="14">
    <source>
        <dbReference type="SAM" id="MobiDB-lite"/>
    </source>
</evidence>
<dbReference type="SUPFAM" id="SSF52540">
    <property type="entry name" value="P-loop containing nucleoside triphosphate hydrolases"/>
    <property type="match status" value="1"/>
</dbReference>
<dbReference type="EMBL" id="PEBW01000004">
    <property type="protein sequence ID" value="PTQ51751.1"/>
    <property type="molecule type" value="Genomic_DNA"/>
</dbReference>
<reference evidence="16 17" key="1">
    <citation type="submission" date="2017-08" db="EMBL/GenBank/DDBJ databases">
        <title>Burning lignite coal seam in the remote Altai Mountains harbors a hydrogen-driven thermophilic microbial community.</title>
        <authorList>
            <person name="Kadnikov V.V."/>
            <person name="Mardanov A.V."/>
            <person name="Ivasenko D."/>
            <person name="Beletsky A.V."/>
            <person name="Karnachuk O.V."/>
            <person name="Ravin N.V."/>
        </authorList>
    </citation>
    <scope>NUCLEOTIDE SEQUENCE [LARGE SCALE GENOMIC DNA]</scope>
    <source>
        <strain evidence="16">AL31</strain>
    </source>
</reference>
<dbReference type="InterPro" id="IPR020590">
    <property type="entry name" value="Guanylate_kinase_CS"/>
</dbReference>
<dbReference type="PROSITE" id="PS50052">
    <property type="entry name" value="GUANYLATE_KINASE_2"/>
    <property type="match status" value="1"/>
</dbReference>
<dbReference type="NCBIfam" id="TIGR03263">
    <property type="entry name" value="guanyl_kin"/>
    <property type="match status" value="1"/>
</dbReference>
<proteinExistence type="inferred from homology"/>
<evidence type="ECO:0000256" key="2">
    <source>
        <dbReference type="ARBA" id="ARBA00004496"/>
    </source>
</evidence>
<evidence type="ECO:0000256" key="5">
    <source>
        <dbReference type="ARBA" id="ARBA00016296"/>
    </source>
</evidence>
<gene>
    <name evidence="13" type="primary">gmk</name>
    <name evidence="16" type="ORF">BLITH_1389</name>
</gene>
<protein>
    <recommendedName>
        <fullName evidence="5 13">Guanylate kinase</fullName>
        <ecNumber evidence="4 13">2.7.4.8</ecNumber>
    </recommendedName>
    <alternativeName>
        <fullName evidence="11 13">GMP kinase</fullName>
    </alternativeName>
</protein>
<evidence type="ECO:0000256" key="12">
    <source>
        <dbReference type="ARBA" id="ARBA00048594"/>
    </source>
</evidence>
<evidence type="ECO:0000256" key="3">
    <source>
        <dbReference type="ARBA" id="ARBA00005790"/>
    </source>
</evidence>
<dbReference type="Gene3D" id="3.30.63.10">
    <property type="entry name" value="Guanylate Kinase phosphate binding domain"/>
    <property type="match status" value="1"/>
</dbReference>
<evidence type="ECO:0000313" key="16">
    <source>
        <dbReference type="EMBL" id="PTQ51751.1"/>
    </source>
</evidence>
<evidence type="ECO:0000256" key="13">
    <source>
        <dbReference type="HAMAP-Rule" id="MF_00328"/>
    </source>
</evidence>
<evidence type="ECO:0000259" key="15">
    <source>
        <dbReference type="PROSITE" id="PS50052"/>
    </source>
</evidence>
<dbReference type="InterPro" id="IPR017665">
    <property type="entry name" value="Guanylate_kinase"/>
</dbReference>
<dbReference type="Pfam" id="PF00625">
    <property type="entry name" value="Guanylate_kin"/>
    <property type="match status" value="1"/>
</dbReference>
<comment type="similarity">
    <text evidence="3 13">Belongs to the guanylate kinase family.</text>
</comment>
<evidence type="ECO:0000256" key="1">
    <source>
        <dbReference type="ARBA" id="ARBA00003531"/>
    </source>
</evidence>
<evidence type="ECO:0000256" key="10">
    <source>
        <dbReference type="ARBA" id="ARBA00022840"/>
    </source>
</evidence>
<dbReference type="GO" id="GO:0005829">
    <property type="term" value="C:cytosol"/>
    <property type="evidence" value="ECO:0007669"/>
    <property type="project" value="TreeGrafter"/>
</dbReference>
<keyword evidence="10 13" id="KW-0067">ATP-binding</keyword>
<comment type="subcellular location">
    <subcellularLocation>
        <location evidence="2 13">Cytoplasm</location>
    </subcellularLocation>
</comment>
<dbReference type="InterPro" id="IPR008145">
    <property type="entry name" value="GK/Ca_channel_bsu"/>
</dbReference>
<dbReference type="HAMAP" id="MF_00328">
    <property type="entry name" value="Guanylate_kinase"/>
    <property type="match status" value="1"/>
</dbReference>
<feature type="binding site" evidence="13">
    <location>
        <begin position="68"/>
        <end position="75"/>
    </location>
    <ligand>
        <name>ATP</name>
        <dbReference type="ChEBI" id="CHEBI:30616"/>
    </ligand>
</feature>
<dbReference type="InterPro" id="IPR027417">
    <property type="entry name" value="P-loop_NTPase"/>
</dbReference>
<feature type="region of interest" description="Disordered" evidence="14">
    <location>
        <begin position="1"/>
        <end position="50"/>
    </location>
</feature>
<dbReference type="InterPro" id="IPR008144">
    <property type="entry name" value="Guanylate_kin-like_dom"/>
</dbReference>
<dbReference type="AlphaFoldDB" id="A0A2T5G6D6"/>
<dbReference type="PANTHER" id="PTHR23117:SF13">
    <property type="entry name" value="GUANYLATE KINASE"/>
    <property type="match status" value="1"/>
</dbReference>
<comment type="caution">
    <text evidence="16">The sequence shown here is derived from an EMBL/GenBank/DDBJ whole genome shotgun (WGS) entry which is preliminary data.</text>
</comment>
<accession>A0A2T5G6D6</accession>
<dbReference type="GO" id="GO:0005524">
    <property type="term" value="F:ATP binding"/>
    <property type="evidence" value="ECO:0007669"/>
    <property type="project" value="UniProtKB-UniRule"/>
</dbReference>
<evidence type="ECO:0000256" key="8">
    <source>
        <dbReference type="ARBA" id="ARBA00022741"/>
    </source>
</evidence>
<comment type="function">
    <text evidence="1 13">Essential for recycling GMP and indirectly, cGMP.</text>
</comment>
<dbReference type="GO" id="GO:0004385">
    <property type="term" value="F:GMP kinase activity"/>
    <property type="evidence" value="ECO:0007669"/>
    <property type="project" value="UniProtKB-UniRule"/>
</dbReference>
<dbReference type="PROSITE" id="PS00856">
    <property type="entry name" value="GUANYLATE_KINASE_1"/>
    <property type="match status" value="1"/>
</dbReference>
<feature type="domain" description="Guanylate kinase-like" evidence="15">
    <location>
        <begin position="61"/>
        <end position="239"/>
    </location>
</feature>
<keyword evidence="7 13" id="KW-0808">Transferase</keyword>
<dbReference type="FunFam" id="3.40.50.300:FF:000855">
    <property type="entry name" value="Guanylate kinase"/>
    <property type="match status" value="1"/>
</dbReference>
<dbReference type="CDD" id="cd00071">
    <property type="entry name" value="GMPK"/>
    <property type="match status" value="1"/>
</dbReference>
<evidence type="ECO:0000256" key="6">
    <source>
        <dbReference type="ARBA" id="ARBA00022490"/>
    </source>
</evidence>
<keyword evidence="8 13" id="KW-0547">Nucleotide-binding</keyword>
<keyword evidence="6 13" id="KW-0963">Cytoplasm</keyword>
<evidence type="ECO:0000256" key="7">
    <source>
        <dbReference type="ARBA" id="ARBA00022679"/>
    </source>
</evidence>
<dbReference type="PANTHER" id="PTHR23117">
    <property type="entry name" value="GUANYLATE KINASE-RELATED"/>
    <property type="match status" value="1"/>
</dbReference>
<comment type="catalytic activity">
    <reaction evidence="12 13">
        <text>GMP + ATP = GDP + ADP</text>
        <dbReference type="Rhea" id="RHEA:20780"/>
        <dbReference type="ChEBI" id="CHEBI:30616"/>
        <dbReference type="ChEBI" id="CHEBI:58115"/>
        <dbReference type="ChEBI" id="CHEBI:58189"/>
        <dbReference type="ChEBI" id="CHEBI:456216"/>
        <dbReference type="EC" id="2.7.4.8"/>
    </reaction>
</comment>
<dbReference type="Gene3D" id="3.40.50.300">
    <property type="entry name" value="P-loop containing nucleotide triphosphate hydrolases"/>
    <property type="match status" value="1"/>
</dbReference>
<evidence type="ECO:0000256" key="11">
    <source>
        <dbReference type="ARBA" id="ARBA00030128"/>
    </source>
</evidence>
<organism evidence="16 17">
    <name type="scientific">Brockia lithotrophica</name>
    <dbReference type="NCBI Taxonomy" id="933949"/>
    <lineage>
        <taxon>Bacteria</taxon>
        <taxon>Bacillati</taxon>
        <taxon>Bacillota</taxon>
        <taxon>Bacilli</taxon>
        <taxon>Bacillales</taxon>
        <taxon>Bacillales Family X. Incertae Sedis</taxon>
        <taxon>Brockia</taxon>
    </lineage>
</organism>